<reference evidence="1 2" key="2">
    <citation type="journal article" date="2012" name="Environ. Microbiol.">
        <title>Characterization of the first alginolytic operons in a marine bacterium: from their emergence in marine Flavobacteriia to their independent transfers to marine Proteobacteria and human gut Bacteroides.</title>
        <authorList>
            <person name="Thomas F."/>
            <person name="Barbeyron T."/>
            <person name="Tonon T."/>
            <person name="Genicot S."/>
            <person name="Czjzek M."/>
            <person name="Michel G."/>
        </authorList>
    </citation>
    <scope>NUCLEOTIDE SEQUENCE [LARGE SCALE GENOMIC DNA]</scope>
    <source>
        <strain evidence="2">DSM 12802 / CCUG 47099 / CIP 106680 / NCIMB 13871 / Dsij</strain>
    </source>
</reference>
<dbReference type="AlphaFoldDB" id="G0LAX5"/>
<dbReference type="STRING" id="63186.ZOBELLIA_1587"/>
<dbReference type="EMBL" id="FP476056">
    <property type="protein sequence ID" value="CAZ95642.1"/>
    <property type="molecule type" value="Genomic_DNA"/>
</dbReference>
<gene>
    <name evidence="1" type="ordered locus">zobellia_1587</name>
</gene>
<evidence type="ECO:0000313" key="1">
    <source>
        <dbReference type="EMBL" id="CAZ95642.1"/>
    </source>
</evidence>
<evidence type="ECO:0000313" key="2">
    <source>
        <dbReference type="Proteomes" id="UP000008898"/>
    </source>
</evidence>
<proteinExistence type="predicted"/>
<accession>G0LAX5</accession>
<keyword evidence="2" id="KW-1185">Reference proteome</keyword>
<protein>
    <submittedName>
        <fullName evidence="1">Uncharacterized protein</fullName>
    </submittedName>
</protein>
<dbReference type="Proteomes" id="UP000008898">
    <property type="component" value="Chromosome"/>
</dbReference>
<sequence>MLCAAIELLKVVWVFGAAFLSVAVAAELKKSKLTDHCFL</sequence>
<dbReference type="HOGENOM" id="CLU_3319746_0_0_10"/>
<dbReference type="KEGG" id="zga:ZOBELLIA_1587"/>
<name>G0LAX5_ZOBGA</name>
<reference evidence="2" key="1">
    <citation type="submission" date="2009-07" db="EMBL/GenBank/DDBJ databases">
        <title>Complete genome sequence of Zobellia galactanivorans Dsij.</title>
        <authorList>
            <consortium name="Genoscope - CEA"/>
        </authorList>
    </citation>
    <scope>NUCLEOTIDE SEQUENCE [LARGE SCALE GENOMIC DNA]</scope>
    <source>
        <strain evidence="2">DSM 12802 / CCUG 47099 / CIP 106680 / NCIMB 13871 / Dsij</strain>
    </source>
</reference>
<organism evidence="1 2">
    <name type="scientific">Zobellia galactanivorans (strain DSM 12802 / CCUG 47099 / CIP 106680 / NCIMB 13871 / Dsij)</name>
    <dbReference type="NCBI Taxonomy" id="63186"/>
    <lineage>
        <taxon>Bacteria</taxon>
        <taxon>Pseudomonadati</taxon>
        <taxon>Bacteroidota</taxon>
        <taxon>Flavobacteriia</taxon>
        <taxon>Flavobacteriales</taxon>
        <taxon>Flavobacteriaceae</taxon>
        <taxon>Zobellia</taxon>
    </lineage>
</organism>